<dbReference type="GO" id="GO:0016740">
    <property type="term" value="F:transferase activity"/>
    <property type="evidence" value="ECO:0007669"/>
    <property type="project" value="UniProtKB-KW"/>
</dbReference>
<keyword evidence="1" id="KW-0472">Membrane</keyword>
<reference evidence="2 4" key="1">
    <citation type="submission" date="2020-01" db="EMBL/GenBank/DDBJ databases">
        <authorList>
            <consortium name="DOE Joint Genome Institute"/>
            <person name="Haridas S."/>
            <person name="Albert R."/>
            <person name="Binder M."/>
            <person name="Bloem J."/>
            <person name="Labutti K."/>
            <person name="Salamov A."/>
            <person name="Andreopoulos B."/>
            <person name="Baker S.E."/>
            <person name="Barry K."/>
            <person name="Bills G."/>
            <person name="Bluhm B.H."/>
            <person name="Cannon C."/>
            <person name="Castanera R."/>
            <person name="Culley D.E."/>
            <person name="Daum C."/>
            <person name="Ezra D."/>
            <person name="Gonzalez J.B."/>
            <person name="Henrissat B."/>
            <person name="Kuo A."/>
            <person name="Liang C."/>
            <person name="Lipzen A."/>
            <person name="Lutzoni F."/>
            <person name="Magnuson J."/>
            <person name="Mondo S."/>
            <person name="Nolan M."/>
            <person name="Ohm R."/>
            <person name="Pangilinan J."/>
            <person name="Park H.-J."/>
            <person name="Ramirez L."/>
            <person name="Alfaro M."/>
            <person name="Sun H."/>
            <person name="Tritt A."/>
            <person name="Yoshinaga Y."/>
            <person name="Zwiers L.-H."/>
            <person name="Turgeon B.G."/>
            <person name="Goodwin S.B."/>
            <person name="Spatafora J.W."/>
            <person name="Crous P.W."/>
            <person name="Grigoriev I.V."/>
        </authorList>
    </citation>
    <scope>NUCLEOTIDE SEQUENCE</scope>
    <source>
        <strain evidence="2 4">CBS 781.70</strain>
    </source>
</reference>
<evidence type="ECO:0000313" key="2">
    <source>
        <dbReference type="EMBL" id="KAF1814883.1"/>
    </source>
</evidence>
<proteinExistence type="predicted"/>
<protein>
    <submittedName>
        <fullName evidence="2 4">Nucleotide-diphospho-sugar transferase</fullName>
    </submittedName>
</protein>
<dbReference type="EMBL" id="ML975152">
    <property type="protein sequence ID" value="KAF1814883.1"/>
    <property type="molecule type" value="Genomic_DNA"/>
</dbReference>
<dbReference type="InterPro" id="IPR050587">
    <property type="entry name" value="GNT1/Glycosyltrans_8"/>
</dbReference>
<gene>
    <name evidence="2 4" type="ORF">P152DRAFT_455919</name>
</gene>
<dbReference type="RefSeq" id="XP_033536514.1">
    <property type="nucleotide sequence ID" value="XM_033678890.1"/>
</dbReference>
<dbReference type="Proteomes" id="UP000504638">
    <property type="component" value="Unplaced"/>
</dbReference>
<keyword evidence="3" id="KW-1185">Reference proteome</keyword>
<organism evidence="2">
    <name type="scientific">Eremomyces bilateralis CBS 781.70</name>
    <dbReference type="NCBI Taxonomy" id="1392243"/>
    <lineage>
        <taxon>Eukaryota</taxon>
        <taxon>Fungi</taxon>
        <taxon>Dikarya</taxon>
        <taxon>Ascomycota</taxon>
        <taxon>Pezizomycotina</taxon>
        <taxon>Dothideomycetes</taxon>
        <taxon>Dothideomycetes incertae sedis</taxon>
        <taxon>Eremomycetales</taxon>
        <taxon>Eremomycetaceae</taxon>
        <taxon>Eremomyces</taxon>
    </lineage>
</organism>
<name>A0A6G1GA19_9PEZI</name>
<reference evidence="4" key="2">
    <citation type="submission" date="2020-04" db="EMBL/GenBank/DDBJ databases">
        <authorList>
            <consortium name="NCBI Genome Project"/>
        </authorList>
    </citation>
    <scope>NUCLEOTIDE SEQUENCE</scope>
    <source>
        <strain evidence="4">CBS 781.70</strain>
    </source>
</reference>
<dbReference type="InterPro" id="IPR029044">
    <property type="entry name" value="Nucleotide-diphossugar_trans"/>
</dbReference>
<dbReference type="AlphaFoldDB" id="A0A6G1GA19"/>
<reference evidence="4" key="3">
    <citation type="submission" date="2025-04" db="UniProtKB">
        <authorList>
            <consortium name="RefSeq"/>
        </authorList>
    </citation>
    <scope>IDENTIFICATION</scope>
    <source>
        <strain evidence="4">CBS 781.70</strain>
    </source>
</reference>
<dbReference type="SUPFAM" id="SSF53448">
    <property type="entry name" value="Nucleotide-diphospho-sugar transferases"/>
    <property type="match status" value="1"/>
</dbReference>
<keyword evidence="2 4" id="KW-0808">Transferase</keyword>
<evidence type="ECO:0000256" key="1">
    <source>
        <dbReference type="SAM" id="Phobius"/>
    </source>
</evidence>
<sequence>MITPVKIRANQLTIVAATVSACILLFTFFKIAPHSPSAASSISTQIPLFTAPPVRNGLKVAYASFLSTRVTNESEYDPYFTASRVLAYQLLHHPVTKTRDNIPLLILVPPHVSEHKRKILASEGAQIVPVDLLLPDTPWLSPATDRYDDQFTKLRLFGLEQYDRILYVDNDMLLTRCLDPIFDEPAVMEVQTTGADPASIESDEAPLPSTYLFTGVSDTGGGDHPFPPVEGDDINGGFFLLRPDRALLAYYKSVLNIPNRFPSVFMEQSMLTYAHRRDGNMPWRAFEMGKWNTNWPNEKDVEGGTATLHDKFWDSLNKDWIDRKPVEMWWRMQGQMEGFWQGKRE</sequence>
<dbReference type="OrthoDB" id="2014201at2759"/>
<keyword evidence="1" id="KW-1133">Transmembrane helix</keyword>
<dbReference type="PROSITE" id="PS51257">
    <property type="entry name" value="PROKAR_LIPOPROTEIN"/>
    <property type="match status" value="1"/>
</dbReference>
<dbReference type="GeneID" id="54419460"/>
<evidence type="ECO:0000313" key="3">
    <source>
        <dbReference type="Proteomes" id="UP000504638"/>
    </source>
</evidence>
<feature type="transmembrane region" description="Helical" evidence="1">
    <location>
        <begin position="12"/>
        <end position="32"/>
    </location>
</feature>
<accession>A0A6G1GA19</accession>
<dbReference type="Gene3D" id="3.90.550.10">
    <property type="entry name" value="Spore Coat Polysaccharide Biosynthesis Protein SpsA, Chain A"/>
    <property type="match status" value="1"/>
</dbReference>
<evidence type="ECO:0000313" key="4">
    <source>
        <dbReference type="RefSeq" id="XP_033536514.1"/>
    </source>
</evidence>
<dbReference type="PANTHER" id="PTHR11183">
    <property type="entry name" value="GLYCOGENIN SUBFAMILY MEMBER"/>
    <property type="match status" value="1"/>
</dbReference>
<keyword evidence="1" id="KW-0812">Transmembrane</keyword>